<feature type="signal peptide" evidence="1">
    <location>
        <begin position="1"/>
        <end position="20"/>
    </location>
</feature>
<dbReference type="AlphaFoldDB" id="A0AAE0KKS9"/>
<accession>A0AAE0KKS9</accession>
<evidence type="ECO:0000313" key="2">
    <source>
        <dbReference type="EMBL" id="KAK3378563.1"/>
    </source>
</evidence>
<organism evidence="2 3">
    <name type="scientific">Podospora didyma</name>
    <dbReference type="NCBI Taxonomy" id="330526"/>
    <lineage>
        <taxon>Eukaryota</taxon>
        <taxon>Fungi</taxon>
        <taxon>Dikarya</taxon>
        <taxon>Ascomycota</taxon>
        <taxon>Pezizomycotina</taxon>
        <taxon>Sordariomycetes</taxon>
        <taxon>Sordariomycetidae</taxon>
        <taxon>Sordariales</taxon>
        <taxon>Podosporaceae</taxon>
        <taxon>Podospora</taxon>
    </lineage>
</organism>
<feature type="chain" id="PRO_5042171273" evidence="1">
    <location>
        <begin position="21"/>
        <end position="142"/>
    </location>
</feature>
<sequence length="142" mass="15752">MERFVWIFLMISLREPGGGGGGGGDMLGYMSIPVIGTIQWQCQEIYIMSCSMSYVVCPGSRKEGQVGSQKLVISSRQVPFPKNERCDVGEILGRGRQKDTVTYGWTTANIRNLLSLKDFRIGPSLLVLFIIFSDHAAYLNVP</sequence>
<gene>
    <name evidence="2" type="ORF">B0H63DRAFT_452341</name>
</gene>
<keyword evidence="3" id="KW-1185">Reference proteome</keyword>
<dbReference type="EMBL" id="JAULSW010000006">
    <property type="protein sequence ID" value="KAK3378563.1"/>
    <property type="molecule type" value="Genomic_DNA"/>
</dbReference>
<name>A0AAE0KKS9_9PEZI</name>
<evidence type="ECO:0000256" key="1">
    <source>
        <dbReference type="SAM" id="SignalP"/>
    </source>
</evidence>
<reference evidence="2" key="2">
    <citation type="submission" date="2023-06" db="EMBL/GenBank/DDBJ databases">
        <authorList>
            <consortium name="Lawrence Berkeley National Laboratory"/>
            <person name="Haridas S."/>
            <person name="Hensen N."/>
            <person name="Bonometti L."/>
            <person name="Westerberg I."/>
            <person name="Brannstrom I.O."/>
            <person name="Guillou S."/>
            <person name="Cros-Aarteil S."/>
            <person name="Calhoun S."/>
            <person name="Kuo A."/>
            <person name="Mondo S."/>
            <person name="Pangilinan J."/>
            <person name="Riley R."/>
            <person name="LaButti K."/>
            <person name="Andreopoulos B."/>
            <person name="Lipzen A."/>
            <person name="Chen C."/>
            <person name="Yanf M."/>
            <person name="Daum C."/>
            <person name="Ng V."/>
            <person name="Clum A."/>
            <person name="Steindorff A."/>
            <person name="Ohm R."/>
            <person name="Martin F."/>
            <person name="Silar P."/>
            <person name="Natvig D."/>
            <person name="Lalanne C."/>
            <person name="Gautier V."/>
            <person name="Ament-velasquez S.L."/>
            <person name="Kruys A."/>
            <person name="Hutchinson M.I."/>
            <person name="Powell A.J."/>
            <person name="Barry K."/>
            <person name="Miller A.N."/>
            <person name="Grigoriev I.V."/>
            <person name="Debuchy R."/>
            <person name="Gladieux P."/>
            <person name="Thoren M.H."/>
            <person name="Johannesson H."/>
        </authorList>
    </citation>
    <scope>NUCLEOTIDE SEQUENCE</scope>
    <source>
        <strain evidence="2">CBS 232.78</strain>
    </source>
</reference>
<evidence type="ECO:0000313" key="3">
    <source>
        <dbReference type="Proteomes" id="UP001285441"/>
    </source>
</evidence>
<keyword evidence="1" id="KW-0732">Signal</keyword>
<comment type="caution">
    <text evidence="2">The sequence shown here is derived from an EMBL/GenBank/DDBJ whole genome shotgun (WGS) entry which is preliminary data.</text>
</comment>
<dbReference type="Proteomes" id="UP001285441">
    <property type="component" value="Unassembled WGS sequence"/>
</dbReference>
<reference evidence="2" key="1">
    <citation type="journal article" date="2023" name="Mol. Phylogenet. Evol.">
        <title>Genome-scale phylogeny and comparative genomics of the fungal order Sordariales.</title>
        <authorList>
            <person name="Hensen N."/>
            <person name="Bonometti L."/>
            <person name="Westerberg I."/>
            <person name="Brannstrom I.O."/>
            <person name="Guillou S."/>
            <person name="Cros-Aarteil S."/>
            <person name="Calhoun S."/>
            <person name="Haridas S."/>
            <person name="Kuo A."/>
            <person name="Mondo S."/>
            <person name="Pangilinan J."/>
            <person name="Riley R."/>
            <person name="LaButti K."/>
            <person name="Andreopoulos B."/>
            <person name="Lipzen A."/>
            <person name="Chen C."/>
            <person name="Yan M."/>
            <person name="Daum C."/>
            <person name="Ng V."/>
            <person name="Clum A."/>
            <person name="Steindorff A."/>
            <person name="Ohm R.A."/>
            <person name="Martin F."/>
            <person name="Silar P."/>
            <person name="Natvig D.O."/>
            <person name="Lalanne C."/>
            <person name="Gautier V."/>
            <person name="Ament-Velasquez S.L."/>
            <person name="Kruys A."/>
            <person name="Hutchinson M.I."/>
            <person name="Powell A.J."/>
            <person name="Barry K."/>
            <person name="Miller A.N."/>
            <person name="Grigoriev I.V."/>
            <person name="Debuchy R."/>
            <person name="Gladieux P."/>
            <person name="Hiltunen Thoren M."/>
            <person name="Johannesson H."/>
        </authorList>
    </citation>
    <scope>NUCLEOTIDE SEQUENCE</scope>
    <source>
        <strain evidence="2">CBS 232.78</strain>
    </source>
</reference>
<proteinExistence type="predicted"/>
<protein>
    <submittedName>
        <fullName evidence="2">Uncharacterized protein</fullName>
    </submittedName>
</protein>